<dbReference type="Proteomes" id="UP001153555">
    <property type="component" value="Unassembled WGS sequence"/>
</dbReference>
<evidence type="ECO:0000313" key="2">
    <source>
        <dbReference type="EMBL" id="CAA0824189.1"/>
    </source>
</evidence>
<proteinExistence type="predicted"/>
<name>A0A9N7N9W1_STRHE</name>
<evidence type="ECO:0000313" key="3">
    <source>
        <dbReference type="Proteomes" id="UP001153555"/>
    </source>
</evidence>
<keyword evidence="3" id="KW-1185">Reference proteome</keyword>
<dbReference type="AlphaFoldDB" id="A0A9N7N9W1"/>
<comment type="caution">
    <text evidence="2">The sequence shown here is derived from an EMBL/GenBank/DDBJ whole genome shotgun (WGS) entry which is preliminary data.</text>
</comment>
<organism evidence="2 3">
    <name type="scientific">Striga hermonthica</name>
    <name type="common">Purple witchweed</name>
    <name type="synonym">Buchnera hermonthica</name>
    <dbReference type="NCBI Taxonomy" id="68872"/>
    <lineage>
        <taxon>Eukaryota</taxon>
        <taxon>Viridiplantae</taxon>
        <taxon>Streptophyta</taxon>
        <taxon>Embryophyta</taxon>
        <taxon>Tracheophyta</taxon>
        <taxon>Spermatophyta</taxon>
        <taxon>Magnoliopsida</taxon>
        <taxon>eudicotyledons</taxon>
        <taxon>Gunneridae</taxon>
        <taxon>Pentapetalae</taxon>
        <taxon>asterids</taxon>
        <taxon>lamiids</taxon>
        <taxon>Lamiales</taxon>
        <taxon>Orobanchaceae</taxon>
        <taxon>Buchnereae</taxon>
        <taxon>Striga</taxon>
    </lineage>
</organism>
<feature type="non-terminal residue" evidence="2">
    <location>
        <position position="1"/>
    </location>
</feature>
<feature type="region of interest" description="Disordered" evidence="1">
    <location>
        <begin position="84"/>
        <end position="108"/>
    </location>
</feature>
<protein>
    <submittedName>
        <fullName evidence="2">Uncharacterized protein</fullName>
    </submittedName>
</protein>
<gene>
    <name evidence="2" type="ORF">SHERM_21160</name>
</gene>
<dbReference type="EMBL" id="CACSLK010024742">
    <property type="protein sequence ID" value="CAA0824189.1"/>
    <property type="molecule type" value="Genomic_DNA"/>
</dbReference>
<feature type="compositionally biased region" description="Basic and acidic residues" evidence="1">
    <location>
        <begin position="87"/>
        <end position="99"/>
    </location>
</feature>
<reference evidence="2" key="1">
    <citation type="submission" date="2019-12" db="EMBL/GenBank/DDBJ databases">
        <authorList>
            <person name="Scholes J."/>
        </authorList>
    </citation>
    <scope>NUCLEOTIDE SEQUENCE</scope>
</reference>
<accession>A0A9N7N9W1</accession>
<feature type="non-terminal residue" evidence="2">
    <location>
        <position position="108"/>
    </location>
</feature>
<sequence>QFILSPNSCQKDQLSHVMFHARNTYASAQRGVCDAVVSCSPRRLCPVAASMYSGPSTCTIHARQSEPRRVQAAFAHAALVSPLAESVADRPVRAGRRSDQTSSKQFRP</sequence>
<evidence type="ECO:0000256" key="1">
    <source>
        <dbReference type="SAM" id="MobiDB-lite"/>
    </source>
</evidence>